<evidence type="ECO:0000256" key="6">
    <source>
        <dbReference type="ARBA" id="ARBA00022892"/>
    </source>
</evidence>
<dbReference type="PANTHER" id="PTHR11043">
    <property type="entry name" value="ZETA-COAT PROTEIN"/>
    <property type="match status" value="1"/>
</dbReference>
<dbReference type="EMBL" id="BQMJ01000023">
    <property type="protein sequence ID" value="GJQ11343.1"/>
    <property type="molecule type" value="Genomic_DNA"/>
</dbReference>
<proteinExistence type="inferred from homology"/>
<sequence>MAQRNYGVERNKREGKDPMWFVQKGQIQPMVSSLVVLNVEGERILARYTAKELFPSFDVEKKFESEMLKKSQTIPDLEENIGVFEHGQHIVVCRASEDLLFFVTSRIYENEVILSEVLNCWADSLVKVLKNLSLNELNLLQHYEVLLLLVDELVDQEGVIMETDSNELSGRIEFAMYSTDPRDLIPELTEQGFSHALQTAKQHLARTILK</sequence>
<dbReference type="InterPro" id="IPR039652">
    <property type="entry name" value="Coatomer_zeta"/>
</dbReference>
<evidence type="ECO:0000259" key="13">
    <source>
        <dbReference type="Pfam" id="PF01217"/>
    </source>
</evidence>
<evidence type="ECO:0000256" key="8">
    <source>
        <dbReference type="ARBA" id="ARBA00023034"/>
    </source>
</evidence>
<comment type="subunit">
    <text evidence="3 12">Oligomeric complex that consists of at least the alpha, beta, beta', gamma, delta, epsilon and zeta subunits.</text>
</comment>
<dbReference type="GO" id="GO:0006890">
    <property type="term" value="P:retrograde vesicle-mediated transport, Golgi to endoplasmic reticulum"/>
    <property type="evidence" value="ECO:0007669"/>
    <property type="project" value="UniProtKB-UniRule"/>
</dbReference>
<evidence type="ECO:0000313" key="15">
    <source>
        <dbReference type="Proteomes" id="UP001061958"/>
    </source>
</evidence>
<keyword evidence="5 12" id="KW-0963">Cytoplasm</keyword>
<comment type="function">
    <text evidence="11">The coatomer is a cytosolic protein complex that binds to dilysine motifs and reversibly associates with Golgi non-clathrin-coated vesicles, which further mediate biosynthetic protein transport from the ER, via the Golgi up to the trans Golgi network. Coatomer complex is required for budding from Golgi membranes, and is essential for the retrograde Golgi-to-ER transport of dilysine-tagged proteins. The zeta subunit may be involved in regulating the coat assembly and, hence, the rate of biosynthetic protein transport due to its association-dissociation properties with the coatomer complex.</text>
</comment>
<comment type="caution">
    <text evidence="14">The sequence shown here is derived from an EMBL/GenBank/DDBJ whole genome shotgun (WGS) entry which is preliminary data.</text>
</comment>
<dbReference type="InterPro" id="IPR011012">
    <property type="entry name" value="Longin-like_dom_sf"/>
</dbReference>
<dbReference type="SUPFAM" id="SSF64356">
    <property type="entry name" value="SNARE-like"/>
    <property type="match status" value="1"/>
</dbReference>
<keyword evidence="7 12" id="KW-0653">Protein transport</keyword>
<dbReference type="OrthoDB" id="10249988at2759"/>
<accession>A0A9C7PUY5</accession>
<keyword evidence="8 12" id="KW-0333">Golgi apparatus</keyword>
<dbReference type="GO" id="GO:0006886">
    <property type="term" value="P:intracellular protein transport"/>
    <property type="evidence" value="ECO:0007669"/>
    <property type="project" value="TreeGrafter"/>
</dbReference>
<evidence type="ECO:0000256" key="3">
    <source>
        <dbReference type="ARBA" id="ARBA00011775"/>
    </source>
</evidence>
<name>A0A9C7PUY5_9RHOD</name>
<keyword evidence="15" id="KW-1185">Reference proteome</keyword>
<reference evidence="14" key="1">
    <citation type="journal article" date="2022" name="Proc. Natl. Acad. Sci. U.S.A.">
        <title>Life cycle and functional genomics of the unicellular red alga Galdieria for elucidating algal and plant evolution and industrial use.</title>
        <authorList>
            <person name="Hirooka S."/>
            <person name="Itabashi T."/>
            <person name="Ichinose T.M."/>
            <person name="Onuma R."/>
            <person name="Fujiwara T."/>
            <person name="Yamashita S."/>
            <person name="Jong L.W."/>
            <person name="Tomita R."/>
            <person name="Iwane A.H."/>
            <person name="Miyagishima S.Y."/>
        </authorList>
    </citation>
    <scope>NUCLEOTIDE SEQUENCE</scope>
    <source>
        <strain evidence="14">NBRC 102759</strain>
    </source>
</reference>
<dbReference type="Proteomes" id="UP001061958">
    <property type="component" value="Unassembled WGS sequence"/>
</dbReference>
<dbReference type="Gene3D" id="3.30.450.60">
    <property type="match status" value="1"/>
</dbReference>
<reference evidence="14" key="2">
    <citation type="submission" date="2022-01" db="EMBL/GenBank/DDBJ databases">
        <authorList>
            <person name="Hirooka S."/>
            <person name="Miyagishima S.Y."/>
        </authorList>
    </citation>
    <scope>NUCLEOTIDE SEQUENCE</scope>
    <source>
        <strain evidence="14">NBRC 102759</strain>
    </source>
</reference>
<evidence type="ECO:0000256" key="12">
    <source>
        <dbReference type="RuleBase" id="RU366053"/>
    </source>
</evidence>
<dbReference type="AlphaFoldDB" id="A0A9C7PUY5"/>
<evidence type="ECO:0000256" key="11">
    <source>
        <dbReference type="ARBA" id="ARBA00045555"/>
    </source>
</evidence>
<dbReference type="GO" id="GO:0030126">
    <property type="term" value="C:COPI vesicle coat"/>
    <property type="evidence" value="ECO:0007669"/>
    <property type="project" value="UniProtKB-UniRule"/>
</dbReference>
<evidence type="ECO:0000313" key="14">
    <source>
        <dbReference type="EMBL" id="GJQ11343.1"/>
    </source>
</evidence>
<feature type="domain" description="AP complex mu/sigma subunit" evidence="13">
    <location>
        <begin position="30"/>
        <end position="173"/>
    </location>
</feature>
<evidence type="ECO:0000256" key="4">
    <source>
        <dbReference type="ARBA" id="ARBA00022448"/>
    </source>
</evidence>
<evidence type="ECO:0000256" key="9">
    <source>
        <dbReference type="ARBA" id="ARBA00023136"/>
    </source>
</evidence>
<dbReference type="GO" id="GO:0000139">
    <property type="term" value="C:Golgi membrane"/>
    <property type="evidence" value="ECO:0007669"/>
    <property type="project" value="UniProtKB-SubCell"/>
</dbReference>
<organism evidence="14 15">
    <name type="scientific">Galdieria partita</name>
    <dbReference type="NCBI Taxonomy" id="83374"/>
    <lineage>
        <taxon>Eukaryota</taxon>
        <taxon>Rhodophyta</taxon>
        <taxon>Bangiophyceae</taxon>
        <taxon>Galdieriales</taxon>
        <taxon>Galdieriaceae</taxon>
        <taxon>Galdieria</taxon>
    </lineage>
</organism>
<keyword evidence="9 12" id="KW-0472">Membrane</keyword>
<comment type="subcellular location">
    <subcellularLocation>
        <location evidence="12">Cytoplasm</location>
    </subcellularLocation>
    <subcellularLocation>
        <location evidence="1 12">Golgi apparatus membrane</location>
        <topology evidence="1 12">Peripheral membrane protein</topology>
        <orientation evidence="1 12">Cytoplasmic side</orientation>
    </subcellularLocation>
    <subcellularLocation>
        <location evidence="12">Cytoplasmic vesicle</location>
        <location evidence="12">COPI-coated vesicle membrane</location>
        <topology evidence="12">Peripheral membrane protein</topology>
        <orientation evidence="12">Cytoplasmic side</orientation>
    </subcellularLocation>
</comment>
<evidence type="ECO:0000256" key="10">
    <source>
        <dbReference type="ARBA" id="ARBA00023329"/>
    </source>
</evidence>
<gene>
    <name evidence="14" type="ORF">GpartN1_g3134.t1</name>
</gene>
<keyword evidence="10 12" id="KW-0968">Cytoplasmic vesicle</keyword>
<dbReference type="PANTHER" id="PTHR11043:SF0">
    <property type="entry name" value="COATOMER SUBUNIT ZETA"/>
    <property type="match status" value="1"/>
</dbReference>
<keyword evidence="4 12" id="KW-0813">Transport</keyword>
<dbReference type="InterPro" id="IPR022775">
    <property type="entry name" value="AP_mu_sigma_su"/>
</dbReference>
<dbReference type="GO" id="GO:0006891">
    <property type="term" value="P:intra-Golgi vesicle-mediated transport"/>
    <property type="evidence" value="ECO:0007669"/>
    <property type="project" value="TreeGrafter"/>
</dbReference>
<evidence type="ECO:0000256" key="2">
    <source>
        <dbReference type="ARBA" id="ARBA00006972"/>
    </source>
</evidence>
<keyword evidence="6 12" id="KW-0931">ER-Golgi transport</keyword>
<evidence type="ECO:0000256" key="7">
    <source>
        <dbReference type="ARBA" id="ARBA00022927"/>
    </source>
</evidence>
<comment type="similarity">
    <text evidence="2 12">Belongs to the adaptor complexes small subunit family.</text>
</comment>
<protein>
    <recommendedName>
        <fullName evidence="12">Coatomer subunit zeta</fullName>
    </recommendedName>
</protein>
<dbReference type="Pfam" id="PF01217">
    <property type="entry name" value="Clat_adaptor_s"/>
    <property type="match status" value="1"/>
</dbReference>
<evidence type="ECO:0000256" key="5">
    <source>
        <dbReference type="ARBA" id="ARBA00022490"/>
    </source>
</evidence>
<evidence type="ECO:0000256" key="1">
    <source>
        <dbReference type="ARBA" id="ARBA00004255"/>
    </source>
</evidence>